<evidence type="ECO:0008006" key="5">
    <source>
        <dbReference type="Google" id="ProtNLM"/>
    </source>
</evidence>
<dbReference type="HOGENOM" id="CLU_663903_0_0_1"/>
<sequence>MLPVLLVLFGHFSAGALVGPCRCAEGGDTSEGVQQLLILPRRQHRAHDHDSGGRQRQGIGTPEASSQIASSISPWPWPTNGGKGLALPMPASSRCPVLVPGVLWQARAASRPLLTSAYRSPATAAVISTLFLASRSRTCTCNALHCTALHSTPPHCTAPEPERDTLHACDPNHVCVEFQWDTSLLLLLLLLHANGARGLLGGDYRHDLHLPAARPPASPSTATLCASLQLRYPSLNHAHAFTPAVRAFPAPASGPPSPKTTTVARRPKRLRIAGACFFVCPGFRFFGGPQLTHCQRQYEACNYGRHSYLQGTPTVTPTSIFASLAAFRHAYEAHDPIPLCIHPPKHCSRVWPLATSLNLLSLLPITPTTKPNRWGRGQCMTTSHSSPSTDHFQPSPRLHQGWHYLGHTTTPVNA</sequence>
<name>W6Y025_COCC2</name>
<dbReference type="RefSeq" id="XP_007714369.1">
    <property type="nucleotide sequence ID" value="XM_007716179.1"/>
</dbReference>
<evidence type="ECO:0000256" key="1">
    <source>
        <dbReference type="SAM" id="MobiDB-lite"/>
    </source>
</evidence>
<accession>W6Y025</accession>
<proteinExistence type="predicted"/>
<evidence type="ECO:0000313" key="3">
    <source>
        <dbReference type="EMBL" id="EUC31313.1"/>
    </source>
</evidence>
<feature type="region of interest" description="Disordered" evidence="1">
    <location>
        <begin position="43"/>
        <end position="77"/>
    </location>
</feature>
<keyword evidence="4" id="KW-1185">Reference proteome</keyword>
<dbReference type="EMBL" id="KI964667">
    <property type="protein sequence ID" value="EUC31313.1"/>
    <property type="molecule type" value="Genomic_DNA"/>
</dbReference>
<evidence type="ECO:0000256" key="2">
    <source>
        <dbReference type="SAM" id="SignalP"/>
    </source>
</evidence>
<feature type="compositionally biased region" description="Polar residues" evidence="1">
    <location>
        <begin position="63"/>
        <end position="73"/>
    </location>
</feature>
<reference evidence="3 4" key="1">
    <citation type="journal article" date="2013" name="PLoS Genet.">
        <title>Comparative genome structure, secondary metabolite, and effector coding capacity across Cochliobolus pathogens.</title>
        <authorList>
            <person name="Condon B.J."/>
            <person name="Leng Y."/>
            <person name="Wu D."/>
            <person name="Bushley K.E."/>
            <person name="Ohm R.A."/>
            <person name="Otillar R."/>
            <person name="Martin J."/>
            <person name="Schackwitz W."/>
            <person name="Grimwood J."/>
            <person name="MohdZainudin N."/>
            <person name="Xue C."/>
            <person name="Wang R."/>
            <person name="Manning V.A."/>
            <person name="Dhillon B."/>
            <person name="Tu Z.J."/>
            <person name="Steffenson B.J."/>
            <person name="Salamov A."/>
            <person name="Sun H."/>
            <person name="Lowry S."/>
            <person name="LaButti K."/>
            <person name="Han J."/>
            <person name="Copeland A."/>
            <person name="Lindquist E."/>
            <person name="Barry K."/>
            <person name="Schmutz J."/>
            <person name="Baker S.E."/>
            <person name="Ciuffetti L.M."/>
            <person name="Grigoriev I.V."/>
            <person name="Zhong S."/>
            <person name="Turgeon B.G."/>
        </authorList>
    </citation>
    <scope>NUCLEOTIDE SEQUENCE [LARGE SCALE GENOMIC DNA]</scope>
    <source>
        <strain evidence="3 4">26-R-13</strain>
    </source>
</reference>
<feature type="chain" id="PRO_5004888641" description="Secreted protein" evidence="2">
    <location>
        <begin position="24"/>
        <end position="414"/>
    </location>
</feature>
<evidence type="ECO:0000313" key="4">
    <source>
        <dbReference type="Proteomes" id="UP000053841"/>
    </source>
</evidence>
<dbReference type="KEGG" id="bze:COCCADRAFT_27932"/>
<dbReference type="GeneID" id="19146301"/>
<protein>
    <recommendedName>
        <fullName evidence="5">Secreted protein</fullName>
    </recommendedName>
</protein>
<keyword evidence="2" id="KW-0732">Signal</keyword>
<dbReference type="AlphaFoldDB" id="W6Y025"/>
<feature type="signal peptide" evidence="2">
    <location>
        <begin position="1"/>
        <end position="23"/>
    </location>
</feature>
<organism evidence="3 4">
    <name type="scientific">Cochliobolus carbonum (strain 26-R-13)</name>
    <name type="common">Maize leaf spot fungus</name>
    <name type="synonym">Bipolaris zeicola</name>
    <dbReference type="NCBI Taxonomy" id="930089"/>
    <lineage>
        <taxon>Eukaryota</taxon>
        <taxon>Fungi</taxon>
        <taxon>Dikarya</taxon>
        <taxon>Ascomycota</taxon>
        <taxon>Pezizomycotina</taxon>
        <taxon>Dothideomycetes</taxon>
        <taxon>Pleosporomycetidae</taxon>
        <taxon>Pleosporales</taxon>
        <taxon>Pleosporineae</taxon>
        <taxon>Pleosporaceae</taxon>
        <taxon>Bipolaris</taxon>
    </lineage>
</organism>
<gene>
    <name evidence="3" type="ORF">COCCADRAFT_27932</name>
</gene>
<dbReference type="OrthoDB" id="10581368at2759"/>
<dbReference type="Proteomes" id="UP000053841">
    <property type="component" value="Unassembled WGS sequence"/>
</dbReference>